<organism evidence="3 4">
    <name type="scientific">Pseudo-nitzschia multistriata</name>
    <dbReference type="NCBI Taxonomy" id="183589"/>
    <lineage>
        <taxon>Eukaryota</taxon>
        <taxon>Sar</taxon>
        <taxon>Stramenopiles</taxon>
        <taxon>Ochrophyta</taxon>
        <taxon>Bacillariophyta</taxon>
        <taxon>Bacillariophyceae</taxon>
        <taxon>Bacillariophycidae</taxon>
        <taxon>Bacillariales</taxon>
        <taxon>Bacillariaceae</taxon>
        <taxon>Pseudo-nitzschia</taxon>
    </lineage>
</organism>
<evidence type="ECO:0000256" key="2">
    <source>
        <dbReference type="SAM" id="Phobius"/>
    </source>
</evidence>
<evidence type="ECO:0000256" key="1">
    <source>
        <dbReference type="SAM" id="MobiDB-lite"/>
    </source>
</evidence>
<keyword evidence="4" id="KW-1185">Reference proteome</keyword>
<feature type="transmembrane region" description="Helical" evidence="2">
    <location>
        <begin position="51"/>
        <end position="77"/>
    </location>
</feature>
<proteinExistence type="predicted"/>
<evidence type="ECO:0000313" key="4">
    <source>
        <dbReference type="Proteomes" id="UP000291116"/>
    </source>
</evidence>
<feature type="region of interest" description="Disordered" evidence="1">
    <location>
        <begin position="90"/>
        <end position="127"/>
    </location>
</feature>
<gene>
    <name evidence="3" type="ORF">PSNMU_V1.4_AUG-EV-PASAV3_0003840</name>
</gene>
<sequence>MQEVLSPTKIGESFLRTSRNLFDVAAETSERTLFVVPAGSIPETESRKEQIIQVVGMTVFFVVLPFVITILFCCVAYKHFNVTVERDDIRNATPRVPQRRSTTRRELPTVELSLGDNDGDGEESCSETCTVMSQDMDLKSDIDAKQPDSVR</sequence>
<dbReference type="AlphaFoldDB" id="A0A448YV85"/>
<evidence type="ECO:0000313" key="3">
    <source>
        <dbReference type="EMBL" id="VEU33694.1"/>
    </source>
</evidence>
<feature type="compositionally biased region" description="Basic and acidic residues" evidence="1">
    <location>
        <begin position="136"/>
        <end position="151"/>
    </location>
</feature>
<reference evidence="3 4" key="1">
    <citation type="submission" date="2019-01" db="EMBL/GenBank/DDBJ databases">
        <authorList>
            <person name="Ferrante I. M."/>
        </authorList>
    </citation>
    <scope>NUCLEOTIDE SEQUENCE [LARGE SCALE GENOMIC DNA]</scope>
    <source>
        <strain evidence="3 4">B856</strain>
    </source>
</reference>
<keyword evidence="2" id="KW-0812">Transmembrane</keyword>
<protein>
    <submittedName>
        <fullName evidence="3">Uncharacterized protein</fullName>
    </submittedName>
</protein>
<dbReference type="Proteomes" id="UP000291116">
    <property type="component" value="Unassembled WGS sequence"/>
</dbReference>
<accession>A0A448YV85</accession>
<keyword evidence="2" id="KW-0472">Membrane</keyword>
<feature type="region of interest" description="Disordered" evidence="1">
    <location>
        <begin position="132"/>
        <end position="151"/>
    </location>
</feature>
<name>A0A448YV85_9STRA</name>
<keyword evidence="2" id="KW-1133">Transmembrane helix</keyword>
<dbReference type="EMBL" id="CAACVS010000006">
    <property type="protein sequence ID" value="VEU33694.1"/>
    <property type="molecule type" value="Genomic_DNA"/>
</dbReference>